<comment type="subcellular location">
    <subcellularLocation>
        <location evidence="15">Cell membrane</location>
        <location evidence="15">Sarcolemma</location>
        <topology evidence="15">Single-pass type IV membrane protein</topology>
    </subcellularLocation>
    <subcellularLocation>
        <location evidence="1">Cytoplasm</location>
        <location evidence="1">Cytoskeleton</location>
        <location evidence="1">Microtubule organizing center</location>
        <location evidence="1">Centrosome</location>
    </subcellularLocation>
    <subcellularLocation>
        <location evidence="2">Endoplasmic reticulum membrane</location>
        <topology evidence="2">Single-pass membrane protein</topology>
    </subcellularLocation>
    <subcellularLocation>
        <location evidence="13">Mitochondrion membrane</location>
        <topology evidence="13">Single-pass type IV membrane protein</topology>
    </subcellularLocation>
</comment>
<evidence type="ECO:0000256" key="12">
    <source>
        <dbReference type="ARBA" id="ARBA00023212"/>
    </source>
</evidence>
<feature type="coiled-coil region" evidence="19">
    <location>
        <begin position="172"/>
        <end position="199"/>
    </location>
</feature>
<evidence type="ECO:0000313" key="24">
    <source>
        <dbReference type="RefSeq" id="XP_030914004.1"/>
    </source>
</evidence>
<comment type="similarity">
    <text evidence="16">Belongs to the SLMAP family.</text>
</comment>
<evidence type="ECO:0000256" key="14">
    <source>
        <dbReference type="ARBA" id="ARBA00057671"/>
    </source>
</evidence>
<dbReference type="Gene3D" id="2.60.200.20">
    <property type="match status" value="1"/>
</dbReference>
<dbReference type="GO" id="GO:0072659">
    <property type="term" value="P:protein localization to plasma membrane"/>
    <property type="evidence" value="ECO:0007669"/>
    <property type="project" value="TreeGrafter"/>
</dbReference>
<evidence type="ECO:0000256" key="15">
    <source>
        <dbReference type="ARBA" id="ARBA00060409"/>
    </source>
</evidence>
<dbReference type="Pfam" id="PF00498">
    <property type="entry name" value="FHA"/>
    <property type="match status" value="1"/>
</dbReference>
<dbReference type="GeneID" id="102036535"/>
<name>A0A8N5HYW6_GEOFO</name>
<evidence type="ECO:0000313" key="23">
    <source>
        <dbReference type="Proteomes" id="UP000504602"/>
    </source>
</evidence>
<keyword evidence="10" id="KW-0496">Mitochondrion</keyword>
<dbReference type="GO" id="GO:0005813">
    <property type="term" value="C:centrosome"/>
    <property type="evidence" value="ECO:0007669"/>
    <property type="project" value="UniProtKB-SubCell"/>
</dbReference>
<proteinExistence type="inferred from homology"/>
<dbReference type="FunFam" id="2.60.200.20:FF:000003">
    <property type="entry name" value="sarcolemmal membrane-associated protein isoform X2"/>
    <property type="match status" value="1"/>
</dbReference>
<feature type="coiled-coil region" evidence="19">
    <location>
        <begin position="265"/>
        <end position="387"/>
    </location>
</feature>
<dbReference type="RefSeq" id="XP_030914004.1">
    <property type="nucleotide sequence ID" value="XM_031058144.1"/>
</dbReference>
<keyword evidence="3" id="KW-1003">Cell membrane</keyword>
<reference evidence="24" key="1">
    <citation type="submission" date="2025-08" db="UniProtKB">
        <authorList>
            <consortium name="RefSeq"/>
        </authorList>
    </citation>
    <scope>IDENTIFICATION</scope>
</reference>
<evidence type="ECO:0000256" key="8">
    <source>
        <dbReference type="ARBA" id="ARBA00022989"/>
    </source>
</evidence>
<accession>A0A8N5HYW6</accession>
<evidence type="ECO:0000256" key="16">
    <source>
        <dbReference type="ARBA" id="ARBA00061687"/>
    </source>
</evidence>
<keyword evidence="9 19" id="KW-0175">Coiled coil</keyword>
<feature type="compositionally biased region" description="Acidic residues" evidence="20">
    <location>
        <begin position="478"/>
        <end position="488"/>
    </location>
</feature>
<evidence type="ECO:0000256" key="10">
    <source>
        <dbReference type="ARBA" id="ARBA00023128"/>
    </source>
</evidence>
<evidence type="ECO:0000256" key="19">
    <source>
        <dbReference type="SAM" id="Coils"/>
    </source>
</evidence>
<keyword evidence="4" id="KW-0963">Cytoplasm</keyword>
<keyword evidence="12" id="KW-0206">Cytoskeleton</keyword>
<comment type="subunit">
    <text evidence="17">Homodimer. Interacts with myosin. Interacts with SIKE1 and both associate with the STRIPAK core complex composed of PP2A catalytic and scaffolding subunits, the striatins (PP2A regulatory subunits), the striatin-associated proteins MOB4, STRIP1 and STRIP2, PDCD10 and members of the STE20 kinases, such as STK24 and STK26. Interacts (via FHA domain) with STK3 (when phosphorylated); the interaction associates STK3 with the STRIPAK complex.</text>
</comment>
<evidence type="ECO:0000256" key="9">
    <source>
        <dbReference type="ARBA" id="ARBA00023054"/>
    </source>
</evidence>
<dbReference type="SUPFAM" id="SSF49879">
    <property type="entry name" value="SMAD/FHA domain"/>
    <property type="match status" value="1"/>
</dbReference>
<dbReference type="GO" id="GO:0042383">
    <property type="term" value="C:sarcolemma"/>
    <property type="evidence" value="ECO:0007669"/>
    <property type="project" value="UniProtKB-SubCell"/>
</dbReference>
<evidence type="ECO:0000256" key="20">
    <source>
        <dbReference type="SAM" id="MobiDB-lite"/>
    </source>
</evidence>
<keyword evidence="8 21" id="KW-1133">Transmembrane helix</keyword>
<evidence type="ECO:0000256" key="1">
    <source>
        <dbReference type="ARBA" id="ARBA00004300"/>
    </source>
</evidence>
<dbReference type="GO" id="GO:0005789">
    <property type="term" value="C:endoplasmic reticulum membrane"/>
    <property type="evidence" value="ECO:0007669"/>
    <property type="project" value="UniProtKB-SubCell"/>
</dbReference>
<feature type="region of interest" description="Disordered" evidence="20">
    <location>
        <begin position="456"/>
        <end position="488"/>
    </location>
</feature>
<keyword evidence="7" id="KW-0256">Endoplasmic reticulum</keyword>
<dbReference type="GO" id="GO:0031966">
    <property type="term" value="C:mitochondrial membrane"/>
    <property type="evidence" value="ECO:0007669"/>
    <property type="project" value="UniProtKB-SubCell"/>
</dbReference>
<evidence type="ECO:0000256" key="11">
    <source>
        <dbReference type="ARBA" id="ARBA00023136"/>
    </source>
</evidence>
<dbReference type="InterPro" id="IPR000253">
    <property type="entry name" value="FHA_dom"/>
</dbReference>
<dbReference type="SMART" id="SM00240">
    <property type="entry name" value="FHA"/>
    <property type="match status" value="1"/>
</dbReference>
<evidence type="ECO:0000256" key="3">
    <source>
        <dbReference type="ARBA" id="ARBA00022475"/>
    </source>
</evidence>
<dbReference type="PANTHER" id="PTHR15715:SF22">
    <property type="entry name" value="SARCOLEMMAL MEMBRANE-ASSOCIATED PROTEIN"/>
    <property type="match status" value="1"/>
</dbReference>
<dbReference type="Proteomes" id="UP000504602">
    <property type="component" value="Unplaced"/>
</dbReference>
<keyword evidence="6 21" id="KW-0812">Transmembrane</keyword>
<comment type="function">
    <text evidence="14">Associates with the striatin-interacting phosphatase and kinase (STRIPAK) core complex, forming the extended (SIKE1:SLMAP)STRIPAK complex. The (SIKE1:SLMAP)STRIPAK complex dephosphorylates STK3 leading to the inhibition of Hippo signaling and the control of cell growth. May play a role during myoblast fusion.</text>
</comment>
<evidence type="ECO:0000256" key="18">
    <source>
        <dbReference type="ARBA" id="ARBA00074026"/>
    </source>
</evidence>
<evidence type="ECO:0000256" key="21">
    <source>
        <dbReference type="SAM" id="Phobius"/>
    </source>
</evidence>
<sequence length="842" mass="96875">MPSALAIFTCRPNSHPFQERHVYLDEPVKIGRSVARCRPAQNNATFDCKVLSRNHALVWFDHKTGKFYLQDTKSSNGTFINSQRLSRGSEESPPCEIMSGDIIQFGVDVTENTRKVTHGCIVSTIKLFLPDGMEARLRSDVIHAPLPSPVDKVAANTPSMYSQELFQLSQYLQEALHREQMLEQKLATLQRLLAVTQEASDTSWQALIDEDRLLSRLEVMGNQLQACSKNQTEDSIRKELIALQEDKHNYETTAKESLRRVLQEKIEVVRKLSEVERSLSNTEDECTHLKEMNERTQEELRELANKYNGAVNEIKDLSDKLKVAEGRQEEIQQKGLAEKKELQHKIDEMEEREQELQAKIEALQADNDFTNERLTALQVRLEHLQEKTLKEHNSLGIQVDDFIPKINGSTEKEHFLSKSGGDCTFIHQFIECQNKIIDEEHLTKVEETKLLKENQARVKESNDLSDTLSPSKEKSSDDTTDAQMDDQDLNEPIVKVALLKDELQGAQSETEAKQEIQQLHKELIEAQELARTSKQKCFELQALLEEERKAYRVQVEESNKQINALQAQLRRLQEEIENLRKEKENEISATRNELVSAQNEILSLQKVAEKAASERDTDISALQAELQTVRAELDRWRNDASDYEKEIVNLQSRFRLKCQQCEEQQREEASRLKDELEKLKAEWIALEAECVKLRKENTSLTSELQRQEKELSSSQKQSLALTSDISVLEMSRKELENQMGSLREKHQRDAASLKTQLSEAESQAKDFQKEYERTQTVLSELKAKYEVAEQQNQSLTEELKQCKENLKLLQEKGNNPSILQPVPAVFIGLILAFLYWCYGPLW</sequence>
<dbReference type="InterPro" id="IPR051176">
    <property type="entry name" value="Cent_Immune-Sig_Mod"/>
</dbReference>
<dbReference type="CTD" id="7871"/>
<evidence type="ECO:0000256" key="5">
    <source>
        <dbReference type="ARBA" id="ARBA00022553"/>
    </source>
</evidence>
<evidence type="ECO:0000259" key="22">
    <source>
        <dbReference type="PROSITE" id="PS50006"/>
    </source>
</evidence>
<feature type="transmembrane region" description="Helical" evidence="21">
    <location>
        <begin position="818"/>
        <end position="838"/>
    </location>
</feature>
<feature type="domain" description="FHA" evidence="22">
    <location>
        <begin position="28"/>
        <end position="85"/>
    </location>
</feature>
<evidence type="ECO:0000256" key="17">
    <source>
        <dbReference type="ARBA" id="ARBA00066015"/>
    </source>
</evidence>
<dbReference type="GO" id="GO:1900825">
    <property type="term" value="P:regulation of membrane depolarization during cardiac muscle cell action potential"/>
    <property type="evidence" value="ECO:0007669"/>
    <property type="project" value="TreeGrafter"/>
</dbReference>
<evidence type="ECO:0000256" key="7">
    <source>
        <dbReference type="ARBA" id="ARBA00022824"/>
    </source>
</evidence>
<keyword evidence="11 21" id="KW-0472">Membrane</keyword>
<gene>
    <name evidence="24" type="primary">SLMAP</name>
</gene>
<dbReference type="PANTHER" id="PTHR15715">
    <property type="entry name" value="CENTROSOMAL PROTEIN OF 170 KDA"/>
    <property type="match status" value="1"/>
</dbReference>
<feature type="coiled-coil region" evidence="19">
    <location>
        <begin position="509"/>
        <end position="812"/>
    </location>
</feature>
<dbReference type="InterPro" id="IPR008984">
    <property type="entry name" value="SMAD_FHA_dom_sf"/>
</dbReference>
<dbReference type="PROSITE" id="PS50006">
    <property type="entry name" value="FHA_DOMAIN"/>
    <property type="match status" value="1"/>
</dbReference>
<dbReference type="CDD" id="cd21911">
    <property type="entry name" value="CC1_SLMAP"/>
    <property type="match status" value="1"/>
</dbReference>
<dbReference type="AlphaFoldDB" id="A0A8N5HYW6"/>
<evidence type="ECO:0000256" key="2">
    <source>
        <dbReference type="ARBA" id="ARBA00004389"/>
    </source>
</evidence>
<keyword evidence="23" id="KW-1185">Reference proteome</keyword>
<protein>
    <recommendedName>
        <fullName evidence="18">Sarcolemmal membrane-associated protein</fullName>
    </recommendedName>
</protein>
<evidence type="ECO:0000256" key="4">
    <source>
        <dbReference type="ARBA" id="ARBA00022490"/>
    </source>
</evidence>
<dbReference type="CDD" id="cd22679">
    <property type="entry name" value="FHA_SLMAP"/>
    <property type="match status" value="1"/>
</dbReference>
<organism evidence="23 24">
    <name type="scientific">Geospiza fortis</name>
    <name type="common">Medium ground-finch</name>
    <dbReference type="NCBI Taxonomy" id="48883"/>
    <lineage>
        <taxon>Eukaryota</taxon>
        <taxon>Metazoa</taxon>
        <taxon>Chordata</taxon>
        <taxon>Craniata</taxon>
        <taxon>Vertebrata</taxon>
        <taxon>Euteleostomi</taxon>
        <taxon>Archelosauria</taxon>
        <taxon>Archosauria</taxon>
        <taxon>Dinosauria</taxon>
        <taxon>Saurischia</taxon>
        <taxon>Theropoda</taxon>
        <taxon>Coelurosauria</taxon>
        <taxon>Aves</taxon>
        <taxon>Neognathae</taxon>
        <taxon>Neoaves</taxon>
        <taxon>Telluraves</taxon>
        <taxon>Australaves</taxon>
        <taxon>Passeriformes</taxon>
        <taxon>Thraupidae</taxon>
        <taxon>Geospiza</taxon>
    </lineage>
</organism>
<evidence type="ECO:0000256" key="13">
    <source>
        <dbReference type="ARBA" id="ARBA00046294"/>
    </source>
</evidence>
<keyword evidence="5" id="KW-0597">Phosphoprotein</keyword>
<evidence type="ECO:0000256" key="6">
    <source>
        <dbReference type="ARBA" id="ARBA00022692"/>
    </source>
</evidence>